<comment type="caution">
    <text evidence="1">The sequence shown here is derived from an EMBL/GenBank/DDBJ whole genome shotgun (WGS) entry which is preliminary data.</text>
</comment>
<organism evidence="1">
    <name type="scientific">bioreactor metagenome</name>
    <dbReference type="NCBI Taxonomy" id="1076179"/>
    <lineage>
        <taxon>unclassified sequences</taxon>
        <taxon>metagenomes</taxon>
        <taxon>ecological metagenomes</taxon>
    </lineage>
</organism>
<accession>A0A645D233</accession>
<evidence type="ECO:0000313" key="1">
    <source>
        <dbReference type="EMBL" id="MPM83426.1"/>
    </source>
</evidence>
<dbReference type="EMBL" id="VSSQ01032227">
    <property type="protein sequence ID" value="MPM83426.1"/>
    <property type="molecule type" value="Genomic_DNA"/>
</dbReference>
<sequence length="85" mass="9883">MIFDLVTAHEDPHRTVVAFQQRSSKIQHQRGLDKCQRLGADRLDRPIDIEMSDEGDSRLVVDHQVKIDICEPGADEWFLRFQLLP</sequence>
<proteinExistence type="predicted"/>
<protein>
    <submittedName>
        <fullName evidence="1">Uncharacterized protein</fullName>
    </submittedName>
</protein>
<name>A0A645D233_9ZZZZ</name>
<reference evidence="1" key="1">
    <citation type="submission" date="2019-08" db="EMBL/GenBank/DDBJ databases">
        <authorList>
            <person name="Kucharzyk K."/>
            <person name="Murdoch R.W."/>
            <person name="Higgins S."/>
            <person name="Loffler F."/>
        </authorList>
    </citation>
    <scope>NUCLEOTIDE SEQUENCE</scope>
</reference>
<dbReference type="AlphaFoldDB" id="A0A645D233"/>
<gene>
    <name evidence="1" type="ORF">SDC9_130490</name>
</gene>